<dbReference type="SMART" id="SM00895">
    <property type="entry name" value="FCD"/>
    <property type="match status" value="1"/>
</dbReference>
<accession>A0ABU5EET3</accession>
<dbReference type="Gene3D" id="1.10.10.10">
    <property type="entry name" value="Winged helix-like DNA-binding domain superfamily/Winged helix DNA-binding domain"/>
    <property type="match status" value="1"/>
</dbReference>
<keyword evidence="1" id="KW-0805">Transcription regulation</keyword>
<dbReference type="InterPro" id="IPR036390">
    <property type="entry name" value="WH_DNA-bd_sf"/>
</dbReference>
<dbReference type="InterPro" id="IPR036388">
    <property type="entry name" value="WH-like_DNA-bd_sf"/>
</dbReference>
<dbReference type="CDD" id="cd07377">
    <property type="entry name" value="WHTH_GntR"/>
    <property type="match status" value="1"/>
</dbReference>
<dbReference type="PROSITE" id="PS50949">
    <property type="entry name" value="HTH_GNTR"/>
    <property type="match status" value="1"/>
</dbReference>
<dbReference type="PANTHER" id="PTHR43537">
    <property type="entry name" value="TRANSCRIPTIONAL REGULATOR, GNTR FAMILY"/>
    <property type="match status" value="1"/>
</dbReference>
<feature type="domain" description="HTH gntR-type" evidence="4">
    <location>
        <begin position="1"/>
        <end position="66"/>
    </location>
</feature>
<evidence type="ECO:0000256" key="3">
    <source>
        <dbReference type="ARBA" id="ARBA00023163"/>
    </source>
</evidence>
<evidence type="ECO:0000259" key="4">
    <source>
        <dbReference type="PROSITE" id="PS50949"/>
    </source>
</evidence>
<dbReference type="SUPFAM" id="SSF48008">
    <property type="entry name" value="GntR ligand-binding domain-like"/>
    <property type="match status" value="1"/>
</dbReference>
<dbReference type="RefSeq" id="WP_320509429.1">
    <property type="nucleotide sequence ID" value="NZ_JAXCLW010000004.1"/>
</dbReference>
<evidence type="ECO:0000313" key="6">
    <source>
        <dbReference type="Proteomes" id="UP001279642"/>
    </source>
</evidence>
<dbReference type="Gene3D" id="1.20.120.530">
    <property type="entry name" value="GntR ligand-binding domain-like"/>
    <property type="match status" value="1"/>
</dbReference>
<name>A0ABU5EET3_9PROT</name>
<dbReference type="Pfam" id="PF00392">
    <property type="entry name" value="GntR"/>
    <property type="match status" value="1"/>
</dbReference>
<reference evidence="5 6" key="1">
    <citation type="journal article" date="2016" name="Antonie Van Leeuwenhoek">
        <title>Dongia soli sp. nov., isolated from soil from Dokdo, Korea.</title>
        <authorList>
            <person name="Kim D.U."/>
            <person name="Lee H."/>
            <person name="Kim H."/>
            <person name="Kim S.G."/>
            <person name="Ka J.O."/>
        </authorList>
    </citation>
    <scope>NUCLEOTIDE SEQUENCE [LARGE SCALE GENOMIC DNA]</scope>
    <source>
        <strain evidence="5 6">D78</strain>
    </source>
</reference>
<dbReference type="PANTHER" id="PTHR43537:SF5">
    <property type="entry name" value="UXU OPERON TRANSCRIPTIONAL REGULATOR"/>
    <property type="match status" value="1"/>
</dbReference>
<proteinExistence type="predicted"/>
<dbReference type="PRINTS" id="PR00035">
    <property type="entry name" value="HTHGNTR"/>
</dbReference>
<dbReference type="Pfam" id="PF07729">
    <property type="entry name" value="FCD"/>
    <property type="match status" value="1"/>
</dbReference>
<protein>
    <submittedName>
        <fullName evidence="5">FCD domain-containing protein</fullName>
    </submittedName>
</protein>
<dbReference type="SMART" id="SM00345">
    <property type="entry name" value="HTH_GNTR"/>
    <property type="match status" value="1"/>
</dbReference>
<keyword evidence="3" id="KW-0804">Transcription</keyword>
<keyword evidence="2" id="KW-0238">DNA-binding</keyword>
<organism evidence="5 6">
    <name type="scientific">Dongia soli</name>
    <dbReference type="NCBI Taxonomy" id="600628"/>
    <lineage>
        <taxon>Bacteria</taxon>
        <taxon>Pseudomonadati</taxon>
        <taxon>Pseudomonadota</taxon>
        <taxon>Alphaproteobacteria</taxon>
        <taxon>Rhodospirillales</taxon>
        <taxon>Dongiaceae</taxon>
        <taxon>Dongia</taxon>
    </lineage>
</organism>
<gene>
    <name evidence="5" type="ORF">SMD27_16085</name>
</gene>
<dbReference type="InterPro" id="IPR008920">
    <property type="entry name" value="TF_FadR/GntR_C"/>
</dbReference>
<dbReference type="EMBL" id="JAXCLW010000004">
    <property type="protein sequence ID" value="MDY0884364.1"/>
    <property type="molecule type" value="Genomic_DNA"/>
</dbReference>
<evidence type="ECO:0000313" key="5">
    <source>
        <dbReference type="EMBL" id="MDY0884364.1"/>
    </source>
</evidence>
<dbReference type="SUPFAM" id="SSF46785">
    <property type="entry name" value="Winged helix' DNA-binding domain"/>
    <property type="match status" value="1"/>
</dbReference>
<comment type="caution">
    <text evidence="5">The sequence shown here is derived from an EMBL/GenBank/DDBJ whole genome shotgun (WGS) entry which is preliminary data.</text>
</comment>
<dbReference type="InterPro" id="IPR000524">
    <property type="entry name" value="Tscrpt_reg_HTH_GntR"/>
</dbReference>
<keyword evidence="6" id="KW-1185">Reference proteome</keyword>
<dbReference type="InterPro" id="IPR011711">
    <property type="entry name" value="GntR_C"/>
</dbReference>
<dbReference type="Proteomes" id="UP001279642">
    <property type="component" value="Unassembled WGS sequence"/>
</dbReference>
<sequence length="251" mass="27821">MDQTLSKLRQLIEDGCADAEGRIPPERVLSNDLGVGRRSLRRALDILEQEGRIIRHQGRGTFVHGATAAESVRPNGSVGSAINLPDMMSAGVPRIAFQEILDHTNPLEVIEVRLSIEPVMARLAAFRASQSDIKRLQSLAEETKLASTSAVYEAADAKFHRTIAEAARNALFLAIFDTLHASQRDAGWRRLGENANCYKRQSVHADFHREISAAIAARNGDRAQEVMQQHLSDIQRHIYQHAFPVSGETEQ</sequence>
<evidence type="ECO:0000256" key="1">
    <source>
        <dbReference type="ARBA" id="ARBA00023015"/>
    </source>
</evidence>
<evidence type="ECO:0000256" key="2">
    <source>
        <dbReference type="ARBA" id="ARBA00023125"/>
    </source>
</evidence>